<accession>A0ABX1I507</accession>
<evidence type="ECO:0000256" key="8">
    <source>
        <dbReference type="ARBA" id="ARBA00023114"/>
    </source>
</evidence>
<dbReference type="PANTHER" id="PTHR34501:SF9">
    <property type="entry name" value="MAJOR OUTER MEMBRANE PROTEIN P.IA"/>
    <property type="match status" value="1"/>
</dbReference>
<evidence type="ECO:0000256" key="11">
    <source>
        <dbReference type="SAM" id="SignalP"/>
    </source>
</evidence>
<dbReference type="InterPro" id="IPR002299">
    <property type="entry name" value="Porin_Neis"/>
</dbReference>
<keyword evidence="3" id="KW-0813">Transport</keyword>
<evidence type="ECO:0000256" key="6">
    <source>
        <dbReference type="ARBA" id="ARBA00022729"/>
    </source>
</evidence>
<evidence type="ECO:0000256" key="10">
    <source>
        <dbReference type="ARBA" id="ARBA00023237"/>
    </source>
</evidence>
<comment type="caution">
    <text evidence="13">The sequence shown here is derived from an EMBL/GenBank/DDBJ whole genome shotgun (WGS) entry which is preliminary data.</text>
</comment>
<dbReference type="Proteomes" id="UP000740754">
    <property type="component" value="Unassembled WGS sequence"/>
</dbReference>
<dbReference type="CDD" id="cd00342">
    <property type="entry name" value="gram_neg_porins"/>
    <property type="match status" value="1"/>
</dbReference>
<evidence type="ECO:0000256" key="3">
    <source>
        <dbReference type="ARBA" id="ARBA00022448"/>
    </source>
</evidence>
<feature type="chain" id="PRO_5046168102" evidence="11">
    <location>
        <begin position="23"/>
        <end position="401"/>
    </location>
</feature>
<keyword evidence="14" id="KW-1185">Reference proteome</keyword>
<dbReference type="PRINTS" id="PR00184">
    <property type="entry name" value="NEISSPPORIN"/>
</dbReference>
<evidence type="ECO:0000256" key="1">
    <source>
        <dbReference type="ARBA" id="ARBA00004571"/>
    </source>
</evidence>
<gene>
    <name evidence="13" type="ORF">HF203_03285</name>
</gene>
<evidence type="ECO:0000256" key="5">
    <source>
        <dbReference type="ARBA" id="ARBA00022692"/>
    </source>
</evidence>
<dbReference type="EMBL" id="JAAXKX010000003">
    <property type="protein sequence ID" value="NKN32243.1"/>
    <property type="molecule type" value="Genomic_DNA"/>
</dbReference>
<protein>
    <submittedName>
        <fullName evidence="13">Porin</fullName>
    </submittedName>
</protein>
<keyword evidence="6 11" id="KW-0732">Signal</keyword>
<organism evidence="13 14">
    <name type="scientific">Marichromatium bheemlicum</name>
    <dbReference type="NCBI Taxonomy" id="365339"/>
    <lineage>
        <taxon>Bacteria</taxon>
        <taxon>Pseudomonadati</taxon>
        <taxon>Pseudomonadota</taxon>
        <taxon>Gammaproteobacteria</taxon>
        <taxon>Chromatiales</taxon>
        <taxon>Chromatiaceae</taxon>
        <taxon>Marichromatium</taxon>
    </lineage>
</organism>
<keyword evidence="5" id="KW-0812">Transmembrane</keyword>
<keyword evidence="7" id="KW-0406">Ion transport</keyword>
<keyword evidence="10" id="KW-0998">Cell outer membrane</keyword>
<dbReference type="InterPro" id="IPR023614">
    <property type="entry name" value="Porin_dom_sf"/>
</dbReference>
<reference evidence="13 14" key="1">
    <citation type="submission" date="2020-04" db="EMBL/GenBank/DDBJ databases">
        <title>Draft Whole-Genome sequence of Marichromatium bheemlicum DSM 18632, type strain.</title>
        <authorList>
            <person name="Kyndt J.A."/>
            <person name="Meyer T.E."/>
        </authorList>
    </citation>
    <scope>NUCLEOTIDE SEQUENCE [LARGE SCALE GENOMIC DNA]</scope>
    <source>
        <strain evidence="13 14">DSM 18632</strain>
    </source>
</reference>
<evidence type="ECO:0000256" key="2">
    <source>
        <dbReference type="ARBA" id="ARBA00011233"/>
    </source>
</evidence>
<evidence type="ECO:0000313" key="14">
    <source>
        <dbReference type="Proteomes" id="UP000740754"/>
    </source>
</evidence>
<keyword evidence="9" id="KW-0472">Membrane</keyword>
<dbReference type="Gene3D" id="2.40.160.10">
    <property type="entry name" value="Porin"/>
    <property type="match status" value="1"/>
</dbReference>
<feature type="signal peptide" evidence="11">
    <location>
        <begin position="1"/>
        <end position="22"/>
    </location>
</feature>
<evidence type="ECO:0000256" key="9">
    <source>
        <dbReference type="ARBA" id="ARBA00023136"/>
    </source>
</evidence>
<comment type="subcellular location">
    <subcellularLocation>
        <location evidence="1">Cell outer membrane</location>
        <topology evidence="1">Multi-pass membrane protein</topology>
    </subcellularLocation>
</comment>
<dbReference type="InterPro" id="IPR050298">
    <property type="entry name" value="Gram-neg_bact_OMP"/>
</dbReference>
<dbReference type="SUPFAM" id="SSF56935">
    <property type="entry name" value="Porins"/>
    <property type="match status" value="1"/>
</dbReference>
<evidence type="ECO:0000313" key="13">
    <source>
        <dbReference type="EMBL" id="NKN32243.1"/>
    </source>
</evidence>
<evidence type="ECO:0000256" key="7">
    <source>
        <dbReference type="ARBA" id="ARBA00023065"/>
    </source>
</evidence>
<keyword evidence="8" id="KW-0626">Porin</keyword>
<dbReference type="InterPro" id="IPR033900">
    <property type="entry name" value="Gram_neg_porin_domain"/>
</dbReference>
<comment type="subunit">
    <text evidence="2">Homotrimer.</text>
</comment>
<evidence type="ECO:0000256" key="4">
    <source>
        <dbReference type="ARBA" id="ARBA00022452"/>
    </source>
</evidence>
<evidence type="ECO:0000259" key="12">
    <source>
        <dbReference type="Pfam" id="PF13609"/>
    </source>
</evidence>
<proteinExistence type="predicted"/>
<keyword evidence="4" id="KW-1134">Transmembrane beta strand</keyword>
<dbReference type="Pfam" id="PF13609">
    <property type="entry name" value="Porin_4"/>
    <property type="match status" value="1"/>
</dbReference>
<feature type="domain" description="Porin" evidence="12">
    <location>
        <begin position="9"/>
        <end position="384"/>
    </location>
</feature>
<name>A0ABX1I507_9GAMM</name>
<dbReference type="PANTHER" id="PTHR34501">
    <property type="entry name" value="PROTEIN YDDL-RELATED"/>
    <property type="match status" value="1"/>
</dbReference>
<dbReference type="RefSeq" id="WP_168666554.1">
    <property type="nucleotide sequence ID" value="NZ_JAAXKX010000003.1"/>
</dbReference>
<sequence>MNKKLITLAVATAMAAPASAMAEAVLYGKLHMSIDYADVDSFGTIADTDNAVSLRNLREGFNGWGLNSGGDLPGQSRANRVGVKGSEDLGNGLKAIYQVELGIRMTEEGYGNAASGANDTITMRNSFVGLAGNWGTFLVGRHDSPMKISTGKLDLFADTMADFNGTVGFDDNRFDNAIAYISPSFSGFQLAAATHAGGGSTLGFGENVNADSLAEGYSLAGIYSNGPFYATVSYESIGDELLMGSTASLAGPTNAGYAHDDFTKWRIGLGLLDWNGFTLAAVYEEQTDIQDPNVTTVSLGNPALFAQDLSLWQIQAAYAFGNNQVKAMYGNGSRDTDLNLTRAGIDNALHDAYDGDYNTWAIGFDHNFSKRTKAYVLYTQVDDDFDYNSWDGFSLGMIHKF</sequence>